<gene>
    <name evidence="1" type="ORF">PENTCL1PPCAC_13463</name>
</gene>
<dbReference type="InterPro" id="IPR036291">
    <property type="entry name" value="NAD(P)-bd_dom_sf"/>
</dbReference>
<evidence type="ECO:0000313" key="1">
    <source>
        <dbReference type="EMBL" id="GMS91288.1"/>
    </source>
</evidence>
<dbReference type="PANTHER" id="PTHR43544">
    <property type="entry name" value="SHORT-CHAIN DEHYDROGENASE/REDUCTASE"/>
    <property type="match status" value="1"/>
</dbReference>
<comment type="caution">
    <text evidence="1">The sequence shown here is derived from an EMBL/GenBank/DDBJ whole genome shotgun (WGS) entry which is preliminary data.</text>
</comment>
<proteinExistence type="predicted"/>
<dbReference type="Gene3D" id="3.40.50.720">
    <property type="entry name" value="NAD(P)-binding Rossmann-like Domain"/>
    <property type="match status" value="1"/>
</dbReference>
<feature type="non-terminal residue" evidence="1">
    <location>
        <position position="1"/>
    </location>
</feature>
<dbReference type="AlphaFoldDB" id="A0AAV5TEG5"/>
<dbReference type="InterPro" id="IPR051468">
    <property type="entry name" value="Fungal_SecMetab_SDRs"/>
</dbReference>
<reference evidence="1" key="1">
    <citation type="submission" date="2023-10" db="EMBL/GenBank/DDBJ databases">
        <title>Genome assembly of Pristionchus species.</title>
        <authorList>
            <person name="Yoshida K."/>
            <person name="Sommer R.J."/>
        </authorList>
    </citation>
    <scope>NUCLEOTIDE SEQUENCE</scope>
    <source>
        <strain evidence="1">RS0144</strain>
    </source>
</reference>
<organism evidence="1 2">
    <name type="scientific">Pristionchus entomophagus</name>
    <dbReference type="NCBI Taxonomy" id="358040"/>
    <lineage>
        <taxon>Eukaryota</taxon>
        <taxon>Metazoa</taxon>
        <taxon>Ecdysozoa</taxon>
        <taxon>Nematoda</taxon>
        <taxon>Chromadorea</taxon>
        <taxon>Rhabditida</taxon>
        <taxon>Rhabditina</taxon>
        <taxon>Diplogasteromorpha</taxon>
        <taxon>Diplogasteroidea</taxon>
        <taxon>Neodiplogasteridae</taxon>
        <taxon>Pristionchus</taxon>
    </lineage>
</organism>
<protein>
    <recommendedName>
        <fullName evidence="3">Dehydrogenase</fullName>
    </recommendedName>
</protein>
<feature type="non-terminal residue" evidence="1">
    <location>
        <position position="122"/>
    </location>
</feature>
<sequence>LDSPKLYVITCEVTDENSVAAAVEKVSEIVDGKGLDILISNAVVKHRVPLNGDVTVAMDQLEVNVVGSLLMATRFHGLLKRAADLNGSSQIINVSSASGSLELALDVNCRQTPYLKLANAVL</sequence>
<dbReference type="GO" id="GO:0005737">
    <property type="term" value="C:cytoplasm"/>
    <property type="evidence" value="ECO:0007669"/>
    <property type="project" value="TreeGrafter"/>
</dbReference>
<evidence type="ECO:0000313" key="2">
    <source>
        <dbReference type="Proteomes" id="UP001432027"/>
    </source>
</evidence>
<dbReference type="Pfam" id="PF00106">
    <property type="entry name" value="adh_short"/>
    <property type="match status" value="1"/>
</dbReference>
<evidence type="ECO:0008006" key="3">
    <source>
        <dbReference type="Google" id="ProtNLM"/>
    </source>
</evidence>
<dbReference type="EMBL" id="BTSX01000003">
    <property type="protein sequence ID" value="GMS91288.1"/>
    <property type="molecule type" value="Genomic_DNA"/>
</dbReference>
<dbReference type="Proteomes" id="UP001432027">
    <property type="component" value="Unassembled WGS sequence"/>
</dbReference>
<dbReference type="PANTHER" id="PTHR43544:SF35">
    <property type="entry name" value="C-FACTOR-RELATED"/>
    <property type="match status" value="1"/>
</dbReference>
<accession>A0AAV5TEG5</accession>
<name>A0AAV5TEG5_9BILA</name>
<dbReference type="GO" id="GO:0016491">
    <property type="term" value="F:oxidoreductase activity"/>
    <property type="evidence" value="ECO:0007669"/>
    <property type="project" value="TreeGrafter"/>
</dbReference>
<dbReference type="SUPFAM" id="SSF51735">
    <property type="entry name" value="NAD(P)-binding Rossmann-fold domains"/>
    <property type="match status" value="1"/>
</dbReference>
<dbReference type="InterPro" id="IPR002347">
    <property type="entry name" value="SDR_fam"/>
</dbReference>
<keyword evidence="2" id="KW-1185">Reference proteome</keyword>